<dbReference type="InterPro" id="IPR012334">
    <property type="entry name" value="Pectin_lyas_fold"/>
</dbReference>
<sequence length="937" mass="94767">MTLFMKQSINLFGIAGSLFLGILPNSVQAQIIPDGTTPTTPAVCTAVCEITGGTQAGENLFHSFSQFNINSGQQVTFIDPGVTNIITRVTGGTSSNILGTLDVIGDANLFLINPNGIVFGSTAFINVSGSFVATTADAIQFNAQGSFNVNPANNAELLTVNPSAFLFNQITSLSPPSIDLNDGLVFLPDAQSLILLGGNINVVGGLNIEHLVAPNGRIELGGVLGAGIVGLNNVNGKNLSLSFPANLERSNVSISNGIIASVAGDGSGSIAINARNINIAQSYIQAGVRSDFEGTNTQLGTINLNATEGVEIIKATLTNEVQSGTVGNAGDIQIKAGSLLLDEFSNINSTVNSSANGNAGTVLIEANDVAIANNAGIYTSLLGSAQGDGGDIQINADSLLLENGGSLNAQATTPGSAAGNVYINVNNSVSLVGDESFIGTAASVFASRGGEVNIQTNTLSLTDGATISSNTTDEAGRAGNINITANTVYLADSVIYNDTIGLGDAGNTQINARSLNITNGGSISTSTNGVGNAGNIFINASEFVTLSGVNPNAITLSRDIPSTTSSGLFAFTDTNATGRGGNIQVNTGNLNILDGAVISARTRGIAPGGDITVNAANVAATNGGQILTTAFNQGMAGNITVNATNSVNISGSDRTYNTRLQQTPDRIDNDGAASGFLARVRGDAIADAGQINVTAPSILLDNQGTISTATTQGAGGQISLQGNNIALRDNSSITATAGTANAGGDGGNIDIGTELFFATRNSAVTANAFTGSGGNIRIATQGFFLSPDSEITASSEQGTDGVVEIVVLDDEPSRGLVSLPEQPVDVSNLVAQGCSADTNIATNTSEFIITGRGGLPPTPSEAINANSVLADLGTSVQTQASPTLNTVASDLNNSQPKSLVEAQGWMIGSNGEVVLMAQVPTATTHTSWSTPVACNAP</sequence>
<dbReference type="SUPFAM" id="SSF51126">
    <property type="entry name" value="Pectin lyase-like"/>
    <property type="match status" value="3"/>
</dbReference>
<evidence type="ECO:0000259" key="2">
    <source>
        <dbReference type="SMART" id="SM00912"/>
    </source>
</evidence>
<feature type="chain" id="PRO_5045125888" evidence="1">
    <location>
        <begin position="30"/>
        <end position="937"/>
    </location>
</feature>
<name>A0ABR9UNV3_9CHRO</name>
<dbReference type="NCBIfam" id="TIGR01901">
    <property type="entry name" value="adhes_NPXG"/>
    <property type="match status" value="1"/>
</dbReference>
<gene>
    <name evidence="3" type="ORF">IQ230_06220</name>
</gene>
<dbReference type="Gene3D" id="2.160.20.10">
    <property type="entry name" value="Single-stranded right-handed beta-helix, Pectin lyase-like"/>
    <property type="match status" value="3"/>
</dbReference>
<dbReference type="RefSeq" id="WP_193931182.1">
    <property type="nucleotide sequence ID" value="NZ_CAWPMZ010000008.1"/>
</dbReference>
<feature type="domain" description="Filamentous haemagglutinin FhaB/tRNA nuclease CdiA-like TPS" evidence="2">
    <location>
        <begin position="33"/>
        <end position="142"/>
    </location>
</feature>
<dbReference type="SMART" id="SM00912">
    <property type="entry name" value="Haemagg_act"/>
    <property type="match status" value="1"/>
</dbReference>
<dbReference type="Pfam" id="PF05860">
    <property type="entry name" value="TPS"/>
    <property type="match status" value="1"/>
</dbReference>
<accession>A0ABR9UNV3</accession>
<dbReference type="EMBL" id="JADEWN010000010">
    <property type="protein sequence ID" value="MBE9189964.1"/>
    <property type="molecule type" value="Genomic_DNA"/>
</dbReference>
<dbReference type="InterPro" id="IPR008638">
    <property type="entry name" value="FhaB/CdiA-like_TPS"/>
</dbReference>
<keyword evidence="4" id="KW-1185">Reference proteome</keyword>
<keyword evidence="1" id="KW-0732">Signal</keyword>
<evidence type="ECO:0000313" key="3">
    <source>
        <dbReference type="EMBL" id="MBE9189964.1"/>
    </source>
</evidence>
<evidence type="ECO:0000256" key="1">
    <source>
        <dbReference type="SAM" id="SignalP"/>
    </source>
</evidence>
<organism evidence="3 4">
    <name type="scientific">Gloeocapsopsis crepidinum LEGE 06123</name>
    <dbReference type="NCBI Taxonomy" id="588587"/>
    <lineage>
        <taxon>Bacteria</taxon>
        <taxon>Bacillati</taxon>
        <taxon>Cyanobacteriota</taxon>
        <taxon>Cyanophyceae</taxon>
        <taxon>Oscillatoriophycideae</taxon>
        <taxon>Chroococcales</taxon>
        <taxon>Chroococcaceae</taxon>
        <taxon>Gloeocapsopsis</taxon>
    </lineage>
</organism>
<reference evidence="3 4" key="1">
    <citation type="submission" date="2020-10" db="EMBL/GenBank/DDBJ databases">
        <authorList>
            <person name="Castelo-Branco R."/>
            <person name="Eusebio N."/>
            <person name="Adriana R."/>
            <person name="Vieira A."/>
            <person name="Brugerolle De Fraissinette N."/>
            <person name="Rezende De Castro R."/>
            <person name="Schneider M.P."/>
            <person name="Vasconcelos V."/>
            <person name="Leao P.N."/>
        </authorList>
    </citation>
    <scope>NUCLEOTIDE SEQUENCE [LARGE SCALE GENOMIC DNA]</scope>
    <source>
        <strain evidence="3 4">LEGE 06123</strain>
    </source>
</reference>
<dbReference type="InterPro" id="IPR011050">
    <property type="entry name" value="Pectin_lyase_fold/virulence"/>
</dbReference>
<evidence type="ECO:0000313" key="4">
    <source>
        <dbReference type="Proteomes" id="UP000651156"/>
    </source>
</evidence>
<comment type="caution">
    <text evidence="3">The sequence shown here is derived from an EMBL/GenBank/DDBJ whole genome shotgun (WGS) entry which is preliminary data.</text>
</comment>
<protein>
    <submittedName>
        <fullName evidence="3">S-layer family protein</fullName>
    </submittedName>
</protein>
<proteinExistence type="predicted"/>
<feature type="signal peptide" evidence="1">
    <location>
        <begin position="1"/>
        <end position="29"/>
    </location>
</feature>
<dbReference type="Proteomes" id="UP000651156">
    <property type="component" value="Unassembled WGS sequence"/>
</dbReference>